<comment type="caution">
    <text evidence="2">The sequence shown here is derived from an EMBL/GenBank/DDBJ whole genome shotgun (WGS) entry which is preliminary data.</text>
</comment>
<feature type="region of interest" description="Disordered" evidence="1">
    <location>
        <begin position="143"/>
        <end position="163"/>
    </location>
</feature>
<dbReference type="EMBL" id="JAACJM010000188">
    <property type="protein sequence ID" value="KAF5339061.1"/>
    <property type="molecule type" value="Genomic_DNA"/>
</dbReference>
<dbReference type="AlphaFoldDB" id="A0A8H5CDG5"/>
<organism evidence="2 3">
    <name type="scientific">Tetrapyrgos nigripes</name>
    <dbReference type="NCBI Taxonomy" id="182062"/>
    <lineage>
        <taxon>Eukaryota</taxon>
        <taxon>Fungi</taxon>
        <taxon>Dikarya</taxon>
        <taxon>Basidiomycota</taxon>
        <taxon>Agaricomycotina</taxon>
        <taxon>Agaricomycetes</taxon>
        <taxon>Agaricomycetidae</taxon>
        <taxon>Agaricales</taxon>
        <taxon>Marasmiineae</taxon>
        <taxon>Marasmiaceae</taxon>
        <taxon>Tetrapyrgos</taxon>
    </lineage>
</organism>
<protein>
    <submittedName>
        <fullName evidence="2">Uncharacterized protein</fullName>
    </submittedName>
</protein>
<proteinExistence type="predicted"/>
<reference evidence="2 3" key="1">
    <citation type="journal article" date="2020" name="ISME J.">
        <title>Uncovering the hidden diversity of litter-decomposition mechanisms in mushroom-forming fungi.</title>
        <authorList>
            <person name="Floudas D."/>
            <person name="Bentzer J."/>
            <person name="Ahren D."/>
            <person name="Johansson T."/>
            <person name="Persson P."/>
            <person name="Tunlid A."/>
        </authorList>
    </citation>
    <scope>NUCLEOTIDE SEQUENCE [LARGE SCALE GENOMIC DNA]</scope>
    <source>
        <strain evidence="2 3">CBS 291.85</strain>
    </source>
</reference>
<accession>A0A8H5CDG5</accession>
<evidence type="ECO:0000313" key="2">
    <source>
        <dbReference type="EMBL" id="KAF5339061.1"/>
    </source>
</evidence>
<evidence type="ECO:0000313" key="3">
    <source>
        <dbReference type="Proteomes" id="UP000559256"/>
    </source>
</evidence>
<gene>
    <name evidence="2" type="ORF">D9758_016459</name>
</gene>
<name>A0A8H5CDG5_9AGAR</name>
<feature type="compositionally biased region" description="Low complexity" evidence="1">
    <location>
        <begin position="152"/>
        <end position="163"/>
    </location>
</feature>
<keyword evidence="3" id="KW-1185">Reference proteome</keyword>
<evidence type="ECO:0000256" key="1">
    <source>
        <dbReference type="SAM" id="MobiDB-lite"/>
    </source>
</evidence>
<dbReference type="Proteomes" id="UP000559256">
    <property type="component" value="Unassembled WGS sequence"/>
</dbReference>
<sequence>MHIPSIAEIVKKIAKRIENSGHAVKELKTFSEQGIHDLEPPSGYLQEWILQARWEPDQKWSLDGQIKYESELDSIINGYLSSYCLTYRGFRVCPQWSYQPPTKDLKSLKEMYDWSMYAVDPESDSSESEGLLGDFEQEFALRPVTSTPPRPCSSSSSVLTSPSRTRALPPFGLDPLPLSQPVVWPRLSQLSDTPQSKKQIVDDLPLGDQSTFVQFVFDSLGRAVDPKSRIVGRPDFVVTLQMWDGTKKAIIVVEDKIRNKGKAKRQLQQYMKDLYTGDSQPILGMAFVLDRKGLRVALLRRSENEQVEQLEERSGAKREIWFSPLDEFVHRQVVEVVEQALRDRGDN</sequence>
<dbReference type="OrthoDB" id="2929273at2759"/>